<keyword evidence="9 15" id="KW-0472">Membrane</keyword>
<comment type="caution">
    <text evidence="17">The sequence shown here is derived from an EMBL/GenBank/DDBJ whole genome shotgun (WGS) entry which is preliminary data.</text>
</comment>
<dbReference type="InterPro" id="IPR038407">
    <property type="entry name" value="v-SNARE_N_sf"/>
</dbReference>
<dbReference type="PANTHER" id="PTHR21230:SF26">
    <property type="entry name" value="VESICLE TRANSPORT THROUGH INTERACTION WITH T-SNARES HOMOLOG 1A"/>
    <property type="match status" value="1"/>
</dbReference>
<sequence length="222" mass="25329">MASLMESFEQQYAAISAEITAKTSRLSNLSGVEKKLFISQVDRQMEEAHELLEQMDLEVKGMPPASRQKYQIRLQSYVAELSLLDKELVRWTQVKARISPRDELRDELFDGEYLRDDQKQSLLDNTERLERASRQLEGGYKMAVEAEQIGSAILTDLSSQRETIKKSKSRVQETNYDLGRSSRIVNGMIRGIVQQKLVLYGVGAVILVAIVLAIYFTVRKHT</sequence>
<dbReference type="PANTHER" id="PTHR21230">
    <property type="entry name" value="VESICLE TRANSPORT V-SNARE PROTEIN VTI1-RELATED"/>
    <property type="match status" value="1"/>
</dbReference>
<comment type="similarity">
    <text evidence="2">Belongs to the VTI1 family.</text>
</comment>
<keyword evidence="18" id="KW-1185">Reference proteome</keyword>
<evidence type="ECO:0000256" key="5">
    <source>
        <dbReference type="ARBA" id="ARBA00022927"/>
    </source>
</evidence>
<dbReference type="SMART" id="SM00397">
    <property type="entry name" value="t_SNARE"/>
    <property type="match status" value="1"/>
</dbReference>
<dbReference type="InterPro" id="IPR027027">
    <property type="entry name" value="GOSR2/Membrin/Bos1"/>
</dbReference>
<dbReference type="SUPFAM" id="SSF47661">
    <property type="entry name" value="t-snare proteins"/>
    <property type="match status" value="1"/>
</dbReference>
<dbReference type="Pfam" id="PF12352">
    <property type="entry name" value="V-SNARE_C"/>
    <property type="match status" value="1"/>
</dbReference>
<evidence type="ECO:0000313" key="17">
    <source>
        <dbReference type="EMBL" id="KAG8184613.1"/>
    </source>
</evidence>
<dbReference type="GO" id="GO:0000149">
    <property type="term" value="F:SNARE binding"/>
    <property type="evidence" value="ECO:0007669"/>
    <property type="project" value="TreeGrafter"/>
</dbReference>
<proteinExistence type="inferred from homology"/>
<dbReference type="GO" id="GO:0042147">
    <property type="term" value="P:retrograde transport, endosome to Golgi"/>
    <property type="evidence" value="ECO:0007669"/>
    <property type="project" value="TreeGrafter"/>
</dbReference>
<dbReference type="GO" id="GO:0031902">
    <property type="term" value="C:late endosome membrane"/>
    <property type="evidence" value="ECO:0007669"/>
    <property type="project" value="TreeGrafter"/>
</dbReference>
<dbReference type="InterPro" id="IPR010989">
    <property type="entry name" value="SNARE"/>
</dbReference>
<dbReference type="EMBL" id="JAFNEN010000368">
    <property type="protein sequence ID" value="KAG8184613.1"/>
    <property type="molecule type" value="Genomic_DNA"/>
</dbReference>
<evidence type="ECO:0000256" key="11">
    <source>
        <dbReference type="ARBA" id="ARBA00065755"/>
    </source>
</evidence>
<dbReference type="FunFam" id="1.20.58.400:FF:000001">
    <property type="entry name" value="Vesicle transport through interaction with t-SNAREs homolog 1A"/>
    <property type="match status" value="1"/>
</dbReference>
<comment type="subunit">
    <text evidence="11">Interacts with distinct SNARE complexes that contain either STX5 or STX6. Interacts with NAPA and, to a lesser extent, with NAPG. Identified in a complex containing STX6, STX12, VAMP4 and VTI1A.</text>
</comment>
<evidence type="ECO:0000256" key="7">
    <source>
        <dbReference type="ARBA" id="ARBA00023034"/>
    </source>
</evidence>
<feature type="transmembrane region" description="Helical" evidence="15">
    <location>
        <begin position="197"/>
        <end position="218"/>
    </location>
</feature>
<dbReference type="GO" id="GO:0006891">
    <property type="term" value="P:intra-Golgi vesicle-mediated transport"/>
    <property type="evidence" value="ECO:0007669"/>
    <property type="project" value="TreeGrafter"/>
</dbReference>
<keyword evidence="7" id="KW-0333">Golgi apparatus</keyword>
<evidence type="ECO:0000256" key="1">
    <source>
        <dbReference type="ARBA" id="ARBA00004194"/>
    </source>
</evidence>
<dbReference type="GO" id="GO:0031201">
    <property type="term" value="C:SNARE complex"/>
    <property type="evidence" value="ECO:0007669"/>
    <property type="project" value="TreeGrafter"/>
</dbReference>
<dbReference type="CDD" id="cd15891">
    <property type="entry name" value="SNARE_Vti1a"/>
    <property type="match status" value="1"/>
</dbReference>
<dbReference type="GO" id="GO:0048280">
    <property type="term" value="P:vesicle fusion with Golgi apparatus"/>
    <property type="evidence" value="ECO:0007669"/>
    <property type="project" value="TreeGrafter"/>
</dbReference>
<dbReference type="GO" id="GO:0005829">
    <property type="term" value="C:cytosol"/>
    <property type="evidence" value="ECO:0007669"/>
    <property type="project" value="GOC"/>
</dbReference>
<name>A0AAV6ULS7_9ARAC</name>
<evidence type="ECO:0000313" key="18">
    <source>
        <dbReference type="Proteomes" id="UP000827092"/>
    </source>
</evidence>
<keyword evidence="5" id="KW-0653">Protein transport</keyword>
<keyword evidence="8" id="KW-0175">Coiled coil</keyword>
<dbReference type="GO" id="GO:0012507">
    <property type="term" value="C:ER to Golgi transport vesicle membrane"/>
    <property type="evidence" value="ECO:0007669"/>
    <property type="project" value="TreeGrafter"/>
</dbReference>
<dbReference type="PIRSF" id="PIRSF028865">
    <property type="entry name" value="Membrin-2"/>
    <property type="match status" value="1"/>
</dbReference>
<gene>
    <name evidence="17" type="ORF">JTE90_005223</name>
</gene>
<evidence type="ECO:0000256" key="15">
    <source>
        <dbReference type="SAM" id="Phobius"/>
    </source>
</evidence>
<dbReference type="GO" id="GO:0006886">
    <property type="term" value="P:intracellular protein transport"/>
    <property type="evidence" value="ECO:0007669"/>
    <property type="project" value="InterPro"/>
</dbReference>
<organism evidence="17 18">
    <name type="scientific">Oedothorax gibbosus</name>
    <dbReference type="NCBI Taxonomy" id="931172"/>
    <lineage>
        <taxon>Eukaryota</taxon>
        <taxon>Metazoa</taxon>
        <taxon>Ecdysozoa</taxon>
        <taxon>Arthropoda</taxon>
        <taxon>Chelicerata</taxon>
        <taxon>Arachnida</taxon>
        <taxon>Araneae</taxon>
        <taxon>Araneomorphae</taxon>
        <taxon>Entelegynae</taxon>
        <taxon>Araneoidea</taxon>
        <taxon>Linyphiidae</taxon>
        <taxon>Erigoninae</taxon>
        <taxon>Oedothorax</taxon>
    </lineage>
</organism>
<evidence type="ECO:0000259" key="16">
    <source>
        <dbReference type="SMART" id="SM00397"/>
    </source>
</evidence>
<feature type="domain" description="T-SNARE coiled-coil homology" evidence="16">
    <location>
        <begin position="121"/>
        <end position="188"/>
    </location>
</feature>
<dbReference type="Gene3D" id="1.20.58.400">
    <property type="entry name" value="t-snare proteins"/>
    <property type="match status" value="1"/>
</dbReference>
<evidence type="ECO:0000256" key="13">
    <source>
        <dbReference type="ARBA" id="ARBA00081711"/>
    </source>
</evidence>
<dbReference type="GO" id="GO:0005789">
    <property type="term" value="C:endoplasmic reticulum membrane"/>
    <property type="evidence" value="ECO:0007669"/>
    <property type="project" value="TreeGrafter"/>
</dbReference>
<comment type="subcellular location">
    <subcellularLocation>
        <location evidence="10">Endomembrane system</location>
        <topology evidence="10">Single-pass type IV membrane protein</topology>
    </subcellularLocation>
    <subcellularLocation>
        <location evidence="1">Golgi apparatus membrane</location>
        <topology evidence="1">Single-pass membrane protein</topology>
    </subcellularLocation>
</comment>
<evidence type="ECO:0000256" key="2">
    <source>
        <dbReference type="ARBA" id="ARBA00006108"/>
    </source>
</evidence>
<keyword evidence="3" id="KW-0813">Transport</keyword>
<dbReference type="GO" id="GO:0005484">
    <property type="term" value="F:SNAP receptor activity"/>
    <property type="evidence" value="ECO:0007669"/>
    <property type="project" value="InterPro"/>
</dbReference>
<dbReference type="AlphaFoldDB" id="A0AAV6ULS7"/>
<evidence type="ECO:0000256" key="3">
    <source>
        <dbReference type="ARBA" id="ARBA00022448"/>
    </source>
</evidence>
<dbReference type="Proteomes" id="UP000827092">
    <property type="component" value="Unassembled WGS sequence"/>
</dbReference>
<dbReference type="FunFam" id="1.20.5.110:FF:000078">
    <property type="entry name" value="Vesicle transport through interaction with t-SNAREs 1A"/>
    <property type="match status" value="1"/>
</dbReference>
<evidence type="ECO:0000256" key="14">
    <source>
        <dbReference type="ARBA" id="ARBA00082368"/>
    </source>
</evidence>
<evidence type="ECO:0000256" key="12">
    <source>
        <dbReference type="ARBA" id="ARBA00071612"/>
    </source>
</evidence>
<accession>A0AAV6ULS7</accession>
<keyword evidence="6 15" id="KW-1133">Transmembrane helix</keyword>
<dbReference type="SUPFAM" id="SSF58038">
    <property type="entry name" value="SNARE fusion complex"/>
    <property type="match status" value="1"/>
</dbReference>
<dbReference type="Gene3D" id="1.20.5.110">
    <property type="match status" value="1"/>
</dbReference>
<evidence type="ECO:0000256" key="6">
    <source>
        <dbReference type="ARBA" id="ARBA00022989"/>
    </source>
</evidence>
<dbReference type="GO" id="GO:0000139">
    <property type="term" value="C:Golgi membrane"/>
    <property type="evidence" value="ECO:0007669"/>
    <property type="project" value="UniProtKB-SubCell"/>
</dbReference>
<evidence type="ECO:0000256" key="9">
    <source>
        <dbReference type="ARBA" id="ARBA00023136"/>
    </source>
</evidence>
<reference evidence="17 18" key="1">
    <citation type="journal article" date="2022" name="Nat. Ecol. Evol.">
        <title>A masculinizing supergene underlies an exaggerated male reproductive morph in a spider.</title>
        <authorList>
            <person name="Hendrickx F."/>
            <person name="De Corte Z."/>
            <person name="Sonet G."/>
            <person name="Van Belleghem S.M."/>
            <person name="Kostlbacher S."/>
            <person name="Vangestel C."/>
        </authorList>
    </citation>
    <scope>NUCLEOTIDE SEQUENCE [LARGE SCALE GENOMIC DNA]</scope>
    <source>
        <strain evidence="17">W744_W776</strain>
    </source>
</reference>
<keyword evidence="4 15" id="KW-0812">Transmembrane</keyword>
<dbReference type="InterPro" id="IPR007705">
    <property type="entry name" value="Vesicle_trsprt_v-SNARE_N"/>
</dbReference>
<dbReference type="Pfam" id="PF05008">
    <property type="entry name" value="V-SNARE"/>
    <property type="match status" value="1"/>
</dbReference>
<protein>
    <recommendedName>
        <fullName evidence="12">Vesicle transport through interaction with t-SNAREs homolog 1A</fullName>
    </recommendedName>
    <alternativeName>
        <fullName evidence="14">Vesicle transport v-SNARE protein Vti1-like 2</fullName>
    </alternativeName>
    <alternativeName>
        <fullName evidence="13">Vti1-rp2</fullName>
    </alternativeName>
</protein>
<evidence type="ECO:0000256" key="10">
    <source>
        <dbReference type="ARBA" id="ARBA00046280"/>
    </source>
</evidence>
<dbReference type="GO" id="GO:0016236">
    <property type="term" value="P:macroautophagy"/>
    <property type="evidence" value="ECO:0007669"/>
    <property type="project" value="TreeGrafter"/>
</dbReference>
<dbReference type="InterPro" id="IPR000727">
    <property type="entry name" value="T_SNARE_dom"/>
</dbReference>
<dbReference type="GO" id="GO:0006896">
    <property type="term" value="P:Golgi to vacuole transport"/>
    <property type="evidence" value="ECO:0007669"/>
    <property type="project" value="TreeGrafter"/>
</dbReference>
<evidence type="ECO:0000256" key="4">
    <source>
        <dbReference type="ARBA" id="ARBA00022692"/>
    </source>
</evidence>
<evidence type="ECO:0000256" key="8">
    <source>
        <dbReference type="ARBA" id="ARBA00023054"/>
    </source>
</evidence>